<accession>A0ABN8S2D2</accession>
<protein>
    <recommendedName>
        <fullName evidence="4">Vomeronasal type-1 receptor</fullName>
    </recommendedName>
</protein>
<feature type="transmembrane region" description="Helical" evidence="1">
    <location>
        <begin position="33"/>
        <end position="54"/>
    </location>
</feature>
<keyword evidence="1" id="KW-0472">Membrane</keyword>
<evidence type="ECO:0000256" key="1">
    <source>
        <dbReference type="SAM" id="Phobius"/>
    </source>
</evidence>
<comment type="caution">
    <text evidence="2">The sequence shown here is derived from an EMBL/GenBank/DDBJ whole genome shotgun (WGS) entry which is preliminary data.</text>
</comment>
<evidence type="ECO:0008006" key="4">
    <source>
        <dbReference type="Google" id="ProtNLM"/>
    </source>
</evidence>
<feature type="non-terminal residue" evidence="2">
    <location>
        <position position="60"/>
    </location>
</feature>
<keyword evidence="1" id="KW-0812">Transmembrane</keyword>
<evidence type="ECO:0000313" key="3">
    <source>
        <dbReference type="Proteomes" id="UP001159427"/>
    </source>
</evidence>
<name>A0ABN8S2D2_9CNID</name>
<gene>
    <name evidence="2" type="ORF">PEVE_00016429</name>
</gene>
<dbReference type="Proteomes" id="UP001159427">
    <property type="component" value="Unassembled WGS sequence"/>
</dbReference>
<feature type="non-terminal residue" evidence="2">
    <location>
        <position position="1"/>
    </location>
</feature>
<reference evidence="2 3" key="1">
    <citation type="submission" date="2022-05" db="EMBL/GenBank/DDBJ databases">
        <authorList>
            <consortium name="Genoscope - CEA"/>
            <person name="William W."/>
        </authorList>
    </citation>
    <scope>NUCLEOTIDE SEQUENCE [LARGE SCALE GENOMIC DNA]</scope>
</reference>
<organism evidence="2 3">
    <name type="scientific">Porites evermanni</name>
    <dbReference type="NCBI Taxonomy" id="104178"/>
    <lineage>
        <taxon>Eukaryota</taxon>
        <taxon>Metazoa</taxon>
        <taxon>Cnidaria</taxon>
        <taxon>Anthozoa</taxon>
        <taxon>Hexacorallia</taxon>
        <taxon>Scleractinia</taxon>
        <taxon>Fungiina</taxon>
        <taxon>Poritidae</taxon>
        <taxon>Porites</taxon>
    </lineage>
</organism>
<dbReference type="EMBL" id="CALNXI010002293">
    <property type="protein sequence ID" value="CAH3185881.1"/>
    <property type="molecule type" value="Genomic_DNA"/>
</dbReference>
<keyword evidence="1" id="KW-1133">Transmembrane helix</keyword>
<keyword evidence="3" id="KW-1185">Reference proteome</keyword>
<proteinExistence type="predicted"/>
<evidence type="ECO:0000313" key="2">
    <source>
        <dbReference type="EMBL" id="CAH3185881.1"/>
    </source>
</evidence>
<sequence>EQFKVVSVAFLSSFISFDLDKHLEKSLFCKMRLLLVISLISAWLFFLVTARGFAVHFVHR</sequence>